<dbReference type="OrthoDB" id="4407386at2"/>
<evidence type="ECO:0000313" key="2">
    <source>
        <dbReference type="EMBL" id="PFG33237.1"/>
    </source>
</evidence>
<evidence type="ECO:0000256" key="1">
    <source>
        <dbReference type="SAM" id="Phobius"/>
    </source>
</evidence>
<evidence type="ECO:0000313" key="3">
    <source>
        <dbReference type="Proteomes" id="UP000225548"/>
    </source>
</evidence>
<dbReference type="Pfam" id="PF12730">
    <property type="entry name" value="ABC2_membrane_4"/>
    <property type="match status" value="1"/>
</dbReference>
<name>A0A2A9E2G8_9MICO</name>
<comment type="caution">
    <text evidence="2">The sequence shown here is derived from an EMBL/GenBank/DDBJ whole genome shotgun (WGS) entry which is preliminary data.</text>
</comment>
<keyword evidence="1" id="KW-0472">Membrane</keyword>
<protein>
    <recommendedName>
        <fullName evidence="4">ABC-2 type transport system permease protein</fullName>
    </recommendedName>
</protein>
<dbReference type="AlphaFoldDB" id="A0A2A9E2G8"/>
<feature type="transmembrane region" description="Helical" evidence="1">
    <location>
        <begin position="107"/>
        <end position="131"/>
    </location>
</feature>
<sequence length="253" mass="26491">MNGPVGLELRKMRRLRTMPILVGLVVAVAALSSASLFSSTTQQTLTNPTATPWAALLLSYTLIAAMTSPILTAVLASRQTDIEHTGSGWILAASAGRTPGSLCRAKLVALALLLAPAIALQTLLVISIGVLAGIQTPVDAVPWAAYTTLLFLIDVAFCALHIWLAARVENQLLSVGVGMLGAFLAVFSLLVPAAVSRVIPWGYYAVISQAGQSGPSGADVDYVQAPYGWITGFLVLVAAAFIVSTRRLDHIGE</sequence>
<feature type="transmembrane region" description="Helical" evidence="1">
    <location>
        <begin position="143"/>
        <end position="165"/>
    </location>
</feature>
<keyword evidence="1" id="KW-1133">Transmembrane helix</keyword>
<gene>
    <name evidence="2" type="ORF">ATL42_1097</name>
</gene>
<feature type="transmembrane region" description="Helical" evidence="1">
    <location>
        <begin position="172"/>
        <end position="195"/>
    </location>
</feature>
<feature type="transmembrane region" description="Helical" evidence="1">
    <location>
        <begin position="54"/>
        <end position="76"/>
    </location>
</feature>
<dbReference type="EMBL" id="PDJG01000001">
    <property type="protein sequence ID" value="PFG33237.1"/>
    <property type="molecule type" value="Genomic_DNA"/>
</dbReference>
<dbReference type="Proteomes" id="UP000225548">
    <property type="component" value="Unassembled WGS sequence"/>
</dbReference>
<reference evidence="2 3" key="1">
    <citation type="submission" date="2017-10" db="EMBL/GenBank/DDBJ databases">
        <title>Sequencing the genomes of 1000 actinobacteria strains.</title>
        <authorList>
            <person name="Klenk H.-P."/>
        </authorList>
    </citation>
    <scope>NUCLEOTIDE SEQUENCE [LARGE SCALE GENOMIC DNA]</scope>
    <source>
        <strain evidence="2 3">DSM 18966</strain>
    </source>
</reference>
<accession>A0A2A9E2G8</accession>
<feature type="transmembrane region" description="Helical" evidence="1">
    <location>
        <begin position="226"/>
        <end position="243"/>
    </location>
</feature>
<dbReference type="RefSeq" id="WP_098454470.1">
    <property type="nucleotide sequence ID" value="NZ_PDJG01000001.1"/>
</dbReference>
<keyword evidence="1" id="KW-0812">Transmembrane</keyword>
<proteinExistence type="predicted"/>
<evidence type="ECO:0008006" key="4">
    <source>
        <dbReference type="Google" id="ProtNLM"/>
    </source>
</evidence>
<keyword evidence="3" id="KW-1185">Reference proteome</keyword>
<organism evidence="2 3">
    <name type="scientific">Sanguibacter antarcticus</name>
    <dbReference type="NCBI Taxonomy" id="372484"/>
    <lineage>
        <taxon>Bacteria</taxon>
        <taxon>Bacillati</taxon>
        <taxon>Actinomycetota</taxon>
        <taxon>Actinomycetes</taxon>
        <taxon>Micrococcales</taxon>
        <taxon>Sanguibacteraceae</taxon>
        <taxon>Sanguibacter</taxon>
    </lineage>
</organism>